<dbReference type="InterPro" id="IPR051531">
    <property type="entry name" value="N-acetyltransferase"/>
</dbReference>
<evidence type="ECO:0000256" key="3">
    <source>
        <dbReference type="ARBA" id="ARBA00038502"/>
    </source>
</evidence>
<reference evidence="5 6" key="1">
    <citation type="submission" date="2024-03" db="EMBL/GenBank/DDBJ databases">
        <title>Human intestinal bacterial collection.</title>
        <authorList>
            <person name="Pauvert C."/>
            <person name="Hitch T.C.A."/>
            <person name="Clavel T."/>
        </authorList>
    </citation>
    <scope>NUCLEOTIDE SEQUENCE [LARGE SCALE GENOMIC DNA]</scope>
    <source>
        <strain evidence="5 6">CLA-AA-H185</strain>
    </source>
</reference>
<evidence type="ECO:0000313" key="5">
    <source>
        <dbReference type="EMBL" id="MEQ2557896.1"/>
    </source>
</evidence>
<sequence>MELTTKRLILRKWQESDAKSLYEYAKDPRVGPIAGWPIHTSVEDSREIIKNVLSADETYAVIPKDQDQAVGSVGLMIGSASNLDIPDTEGEIGYWIGVPFWGQGLIPEAVEELLRHGFEDLKLDRIWCGYFDGNEKSKRVQEKCGFIYHHTNRDIHWKLMDDIRTEHVTCMSREDAELLVQERKNSLRE</sequence>
<evidence type="ECO:0000256" key="1">
    <source>
        <dbReference type="ARBA" id="ARBA00022679"/>
    </source>
</evidence>
<organism evidence="5 6">
    <name type="scientific">Maccoyibacter intestinihominis</name>
    <dbReference type="NCBI Taxonomy" id="3133499"/>
    <lineage>
        <taxon>Bacteria</taxon>
        <taxon>Bacillati</taxon>
        <taxon>Bacillota</taxon>
        <taxon>Clostridia</taxon>
        <taxon>Lachnospirales</taxon>
        <taxon>Lachnospiraceae</taxon>
        <taxon>Maccoyibacter</taxon>
    </lineage>
</organism>
<dbReference type="RefSeq" id="WP_177962450.1">
    <property type="nucleotide sequence ID" value="NZ_JBBMEX010000007.1"/>
</dbReference>
<evidence type="ECO:0000256" key="2">
    <source>
        <dbReference type="ARBA" id="ARBA00023315"/>
    </source>
</evidence>
<protein>
    <submittedName>
        <fullName evidence="5">GNAT family N-acetyltransferase</fullName>
    </submittedName>
</protein>
<feature type="domain" description="N-acetyltransferase" evidence="4">
    <location>
        <begin position="8"/>
        <end position="165"/>
    </location>
</feature>
<keyword evidence="6" id="KW-1185">Reference proteome</keyword>
<comment type="similarity">
    <text evidence="3">Belongs to the acetyltransferase family. RimJ subfamily.</text>
</comment>
<keyword evidence="1" id="KW-0808">Transferase</keyword>
<dbReference type="Pfam" id="PF13302">
    <property type="entry name" value="Acetyltransf_3"/>
    <property type="match status" value="1"/>
</dbReference>
<dbReference type="EMBL" id="JBBMEX010000007">
    <property type="protein sequence ID" value="MEQ2557896.1"/>
    <property type="molecule type" value="Genomic_DNA"/>
</dbReference>
<keyword evidence="2" id="KW-0012">Acyltransferase</keyword>
<dbReference type="Gene3D" id="3.40.630.30">
    <property type="match status" value="1"/>
</dbReference>
<accession>A0ABV1HDV8</accession>
<dbReference type="PANTHER" id="PTHR43792">
    <property type="entry name" value="GNAT FAMILY, PUTATIVE (AFU_ORTHOLOGUE AFUA_3G00765)-RELATED-RELATED"/>
    <property type="match status" value="1"/>
</dbReference>
<dbReference type="PROSITE" id="PS51186">
    <property type="entry name" value="GNAT"/>
    <property type="match status" value="1"/>
</dbReference>
<evidence type="ECO:0000259" key="4">
    <source>
        <dbReference type="PROSITE" id="PS51186"/>
    </source>
</evidence>
<gene>
    <name evidence="5" type="ORF">WMO43_08450</name>
</gene>
<dbReference type="PANTHER" id="PTHR43792:SF8">
    <property type="entry name" value="[RIBOSOMAL PROTEIN US5]-ALANINE N-ACETYLTRANSFERASE"/>
    <property type="match status" value="1"/>
</dbReference>
<dbReference type="Proteomes" id="UP001454489">
    <property type="component" value="Unassembled WGS sequence"/>
</dbReference>
<proteinExistence type="inferred from homology"/>
<name>A0ABV1HDV8_9FIRM</name>
<dbReference type="SUPFAM" id="SSF55729">
    <property type="entry name" value="Acyl-CoA N-acyltransferases (Nat)"/>
    <property type="match status" value="1"/>
</dbReference>
<evidence type="ECO:0000313" key="6">
    <source>
        <dbReference type="Proteomes" id="UP001454489"/>
    </source>
</evidence>
<dbReference type="InterPro" id="IPR000182">
    <property type="entry name" value="GNAT_dom"/>
</dbReference>
<dbReference type="InterPro" id="IPR016181">
    <property type="entry name" value="Acyl_CoA_acyltransferase"/>
</dbReference>
<comment type="caution">
    <text evidence="5">The sequence shown here is derived from an EMBL/GenBank/DDBJ whole genome shotgun (WGS) entry which is preliminary data.</text>
</comment>